<evidence type="ECO:0000256" key="2">
    <source>
        <dbReference type="ARBA" id="ARBA00011738"/>
    </source>
</evidence>
<feature type="domain" description="Aminotransferase class I/classII large" evidence="8">
    <location>
        <begin position="15"/>
        <end position="98"/>
    </location>
</feature>
<dbReference type="PANTHER" id="PTHR11751:SF475">
    <property type="entry name" value="ALANINE TRANSAMINASE"/>
    <property type="match status" value="1"/>
</dbReference>
<sequence length="150" mass="17017">MLTVSAHSSSIQVHMMMQLLIRSENDGILCPIPQYPLYSASITLHGGTHISYYLDEETGWALEISELENQLKTARSRGVNVKALVVINPGNPTGFLLRPTNGKLWNSAGKKALFFWLMKCIRKMFMHLTISSTHLRKYPALWDLEKRTSL</sequence>
<comment type="pathway">
    <text evidence="6">Photosynthesis; C4 acid pathway.</text>
</comment>
<evidence type="ECO:0000256" key="5">
    <source>
        <dbReference type="ARBA" id="ARBA00022898"/>
    </source>
</evidence>
<dbReference type="SUPFAM" id="SSF53383">
    <property type="entry name" value="PLP-dependent transferases"/>
    <property type="match status" value="1"/>
</dbReference>
<evidence type="ECO:0000256" key="7">
    <source>
        <dbReference type="ARBA" id="ARBA00025785"/>
    </source>
</evidence>
<keyword evidence="4" id="KW-0808">Transferase</keyword>
<organism evidence="9 10">
    <name type="scientific">Solanum stoloniferum</name>
    <dbReference type="NCBI Taxonomy" id="62892"/>
    <lineage>
        <taxon>Eukaryota</taxon>
        <taxon>Viridiplantae</taxon>
        <taxon>Streptophyta</taxon>
        <taxon>Embryophyta</taxon>
        <taxon>Tracheophyta</taxon>
        <taxon>Spermatophyta</taxon>
        <taxon>Magnoliopsida</taxon>
        <taxon>eudicotyledons</taxon>
        <taxon>Gunneridae</taxon>
        <taxon>Pentapetalae</taxon>
        <taxon>asterids</taxon>
        <taxon>lamiids</taxon>
        <taxon>Solanales</taxon>
        <taxon>Solanaceae</taxon>
        <taxon>Solanoideae</taxon>
        <taxon>Solaneae</taxon>
        <taxon>Solanum</taxon>
    </lineage>
</organism>
<dbReference type="AlphaFoldDB" id="A0ABD2SJH7"/>
<dbReference type="Pfam" id="PF00155">
    <property type="entry name" value="Aminotran_1_2"/>
    <property type="match status" value="1"/>
</dbReference>
<keyword evidence="3" id="KW-0032">Aminotransferase</keyword>
<evidence type="ECO:0000313" key="10">
    <source>
        <dbReference type="Proteomes" id="UP001627284"/>
    </source>
</evidence>
<reference evidence="9 10" key="1">
    <citation type="submission" date="2024-05" db="EMBL/GenBank/DDBJ databases">
        <title>De novo assembly of an allotetraploid wild potato.</title>
        <authorList>
            <person name="Hosaka A.J."/>
        </authorList>
    </citation>
    <scope>NUCLEOTIDE SEQUENCE [LARGE SCALE GENOMIC DNA]</scope>
    <source>
        <tissue evidence="9">Young leaves</tissue>
    </source>
</reference>
<dbReference type="InterPro" id="IPR015421">
    <property type="entry name" value="PyrdxlP-dep_Trfase_major"/>
</dbReference>
<dbReference type="InterPro" id="IPR045088">
    <property type="entry name" value="ALAT1/2-like"/>
</dbReference>
<dbReference type="InterPro" id="IPR004839">
    <property type="entry name" value="Aminotransferase_I/II_large"/>
</dbReference>
<dbReference type="EMBL" id="JBJKTR010000015">
    <property type="protein sequence ID" value="KAL3343947.1"/>
    <property type="molecule type" value="Genomic_DNA"/>
</dbReference>
<comment type="caution">
    <text evidence="9">The sequence shown here is derived from an EMBL/GenBank/DDBJ whole genome shotgun (WGS) entry which is preliminary data.</text>
</comment>
<proteinExistence type="inferred from homology"/>
<keyword evidence="5" id="KW-0663">Pyridoxal phosphate</keyword>
<protein>
    <recommendedName>
        <fullName evidence="8">Aminotransferase class I/classII large domain-containing protein</fullName>
    </recommendedName>
</protein>
<evidence type="ECO:0000256" key="4">
    <source>
        <dbReference type="ARBA" id="ARBA00022679"/>
    </source>
</evidence>
<dbReference type="Proteomes" id="UP001627284">
    <property type="component" value="Unassembled WGS sequence"/>
</dbReference>
<dbReference type="InterPro" id="IPR015424">
    <property type="entry name" value="PyrdxlP-dep_Trfase"/>
</dbReference>
<comment type="subunit">
    <text evidence="2">Homodimer.</text>
</comment>
<comment type="similarity">
    <text evidence="7">Belongs to the class-I pyridoxal-phosphate-dependent aminotransferase family. Alanine aminotransferase subfamily.</text>
</comment>
<evidence type="ECO:0000256" key="1">
    <source>
        <dbReference type="ARBA" id="ARBA00001933"/>
    </source>
</evidence>
<accession>A0ABD2SJH7</accession>
<gene>
    <name evidence="9" type="ORF">AABB24_027465</name>
</gene>
<evidence type="ECO:0000256" key="6">
    <source>
        <dbReference type="ARBA" id="ARBA00025709"/>
    </source>
</evidence>
<comment type="cofactor">
    <cofactor evidence="1">
        <name>pyridoxal 5'-phosphate</name>
        <dbReference type="ChEBI" id="CHEBI:597326"/>
    </cofactor>
</comment>
<dbReference type="GO" id="GO:0008483">
    <property type="term" value="F:transaminase activity"/>
    <property type="evidence" value="ECO:0007669"/>
    <property type="project" value="UniProtKB-KW"/>
</dbReference>
<keyword evidence="10" id="KW-1185">Reference proteome</keyword>
<evidence type="ECO:0000259" key="8">
    <source>
        <dbReference type="Pfam" id="PF00155"/>
    </source>
</evidence>
<evidence type="ECO:0000313" key="9">
    <source>
        <dbReference type="EMBL" id="KAL3343947.1"/>
    </source>
</evidence>
<evidence type="ECO:0000256" key="3">
    <source>
        <dbReference type="ARBA" id="ARBA00022576"/>
    </source>
</evidence>
<dbReference type="Gene3D" id="3.40.640.10">
    <property type="entry name" value="Type I PLP-dependent aspartate aminotransferase-like (Major domain)"/>
    <property type="match status" value="1"/>
</dbReference>
<name>A0ABD2SJH7_9SOLN</name>
<dbReference type="PANTHER" id="PTHR11751">
    <property type="entry name" value="ALANINE AMINOTRANSFERASE"/>
    <property type="match status" value="1"/>
</dbReference>